<dbReference type="STRING" id="69960.SAMN05421720_1156"/>
<evidence type="ECO:0000313" key="3">
    <source>
        <dbReference type="Proteomes" id="UP000199412"/>
    </source>
</evidence>
<dbReference type="RefSeq" id="WP_092787715.1">
    <property type="nucleotide sequence ID" value="NZ_FNAP01000015.1"/>
</dbReference>
<proteinExistence type="predicted"/>
<dbReference type="SUPFAM" id="SSF56024">
    <property type="entry name" value="Phospholipase D/nuclease"/>
    <property type="match status" value="1"/>
</dbReference>
<dbReference type="InterPro" id="IPR025202">
    <property type="entry name" value="PLD-like_dom"/>
</dbReference>
<dbReference type="Proteomes" id="UP000199412">
    <property type="component" value="Unassembled WGS sequence"/>
</dbReference>
<protein>
    <submittedName>
        <fullName evidence="2">PLD-like domain-containing protein</fullName>
    </submittedName>
</protein>
<evidence type="ECO:0000259" key="1">
    <source>
        <dbReference type="Pfam" id="PF13091"/>
    </source>
</evidence>
<dbReference type="Gene3D" id="3.30.870.10">
    <property type="entry name" value="Endonuclease Chain A"/>
    <property type="match status" value="1"/>
</dbReference>
<dbReference type="CDD" id="cd09176">
    <property type="entry name" value="PLDc_unchar6"/>
    <property type="match status" value="1"/>
</dbReference>
<gene>
    <name evidence="2" type="ORF">SAMN05421720_1156</name>
</gene>
<dbReference type="Pfam" id="PF13091">
    <property type="entry name" value="PLDc_2"/>
    <property type="match status" value="1"/>
</dbReference>
<evidence type="ECO:0000313" key="2">
    <source>
        <dbReference type="EMBL" id="SDE89045.1"/>
    </source>
</evidence>
<dbReference type="AlphaFoldDB" id="A0A1G7GLN0"/>
<dbReference type="EMBL" id="FNAP01000015">
    <property type="protein sequence ID" value="SDE89045.1"/>
    <property type="molecule type" value="Genomic_DNA"/>
</dbReference>
<name>A0A1G7GLN0_9PROT</name>
<organism evidence="2 3">
    <name type="scientific">Rhodospira trueperi</name>
    <dbReference type="NCBI Taxonomy" id="69960"/>
    <lineage>
        <taxon>Bacteria</taxon>
        <taxon>Pseudomonadati</taxon>
        <taxon>Pseudomonadota</taxon>
        <taxon>Alphaproteobacteria</taxon>
        <taxon>Rhodospirillales</taxon>
        <taxon>Rhodospirillaceae</taxon>
        <taxon>Rhodospira</taxon>
    </lineage>
</organism>
<sequence length="405" mass="44068">MMVRLVDAGWGMELTDALRADANALRIICPFIKAGALERLLRLKPARIQVITRFNLADFAEGVSDVPALRILLDAGARVRGIRNLHAKLYLFGASRAIITSANLTKAALDSNHEFGVVAKDAAVIGACRAYFDDLWQRGGDDLTASQVDSWTEIVNRYNALGGRQSNQTPLEDFGAHASVDPALPVQVPTGAPGVPLPPAVADAPQAFVKFLGEGNDRKPLNITTISEIERAGCHWAVAYPANRRPSGVQDDAVIFIARLTRDPNDIRIFGRAIGMKYQPGRDDATPDDIARRAWKEKWPRYIRVHHAEFVAGTMANGVSLNALMDTLGADSFAPTQRNAARGDGNTNPRKAYLQQAAVELSKEGRSWLAERLQAAFDEHGVVPRDTLDPLDWPMLPDVTPEGGG</sequence>
<feature type="domain" description="Phospholipase D-like" evidence="1">
    <location>
        <begin position="41"/>
        <end position="136"/>
    </location>
</feature>
<reference evidence="2 3" key="1">
    <citation type="submission" date="2016-10" db="EMBL/GenBank/DDBJ databases">
        <authorList>
            <person name="de Groot N.N."/>
        </authorList>
    </citation>
    <scope>NUCLEOTIDE SEQUENCE [LARGE SCALE GENOMIC DNA]</scope>
    <source>
        <strain evidence="2 3">ATCC 700224</strain>
    </source>
</reference>
<accession>A0A1G7GLN0</accession>
<dbReference type="OrthoDB" id="7593624at2"/>
<dbReference type="InterPro" id="IPR059166">
    <property type="entry name" value="PLD-like_cat"/>
</dbReference>
<keyword evidence="3" id="KW-1185">Reference proteome</keyword>